<feature type="compositionally biased region" description="Basic and acidic residues" evidence="1">
    <location>
        <begin position="62"/>
        <end position="74"/>
    </location>
</feature>
<reference evidence="2" key="1">
    <citation type="submission" date="2020-05" db="EMBL/GenBank/DDBJ databases">
        <authorList>
            <person name="Chiriac C."/>
            <person name="Salcher M."/>
            <person name="Ghai R."/>
            <person name="Kavagutti S V."/>
        </authorList>
    </citation>
    <scope>NUCLEOTIDE SEQUENCE</scope>
</reference>
<gene>
    <name evidence="2" type="ORF">UFOPK3889_00685</name>
</gene>
<name>A0A6J7LXQ9_9ZZZZ</name>
<organism evidence="2">
    <name type="scientific">freshwater metagenome</name>
    <dbReference type="NCBI Taxonomy" id="449393"/>
    <lineage>
        <taxon>unclassified sequences</taxon>
        <taxon>metagenomes</taxon>
        <taxon>ecological metagenomes</taxon>
    </lineage>
</organism>
<accession>A0A6J7LXQ9</accession>
<evidence type="ECO:0000256" key="1">
    <source>
        <dbReference type="SAM" id="MobiDB-lite"/>
    </source>
</evidence>
<feature type="region of interest" description="Disordered" evidence="1">
    <location>
        <begin position="62"/>
        <end position="81"/>
    </location>
</feature>
<dbReference type="AlphaFoldDB" id="A0A6J7LXQ9"/>
<evidence type="ECO:0000313" key="2">
    <source>
        <dbReference type="EMBL" id="CAB4972235.1"/>
    </source>
</evidence>
<dbReference type="EMBL" id="CAFBNZ010000118">
    <property type="protein sequence ID" value="CAB4972235.1"/>
    <property type="molecule type" value="Genomic_DNA"/>
</dbReference>
<proteinExistence type="predicted"/>
<sequence>MADRPLSGWAVLDVTGSWTIWPVVDYLAGRGLDGVSADGRDRNLKKSDLFVQKVEADLHDIGDVHRGGSRDRGESPVNGHEIGDGQDVRLLAVGNRSKALDVARVVTVADLHEVGLAVAACCHDDCVAPGHQCR</sequence>
<protein>
    <submittedName>
        <fullName evidence="2">Unannotated protein</fullName>
    </submittedName>
</protein>